<dbReference type="GO" id="GO:0000166">
    <property type="term" value="F:nucleotide binding"/>
    <property type="evidence" value="ECO:0007669"/>
    <property type="project" value="InterPro"/>
</dbReference>
<evidence type="ECO:0000313" key="11">
    <source>
        <dbReference type="Proteomes" id="UP000475862"/>
    </source>
</evidence>
<evidence type="ECO:0000313" key="10">
    <source>
        <dbReference type="EMBL" id="KAE9522019.1"/>
    </source>
</evidence>
<evidence type="ECO:0000256" key="7">
    <source>
        <dbReference type="ARBA" id="ARBA00023125"/>
    </source>
</evidence>
<dbReference type="Proteomes" id="UP000475862">
    <property type="component" value="Unassembled WGS sequence"/>
</dbReference>
<dbReference type="GO" id="GO:0003887">
    <property type="term" value="F:DNA-directed DNA polymerase activity"/>
    <property type="evidence" value="ECO:0007669"/>
    <property type="project" value="UniProtKB-KW"/>
</dbReference>
<sequence>MPYGDFNWAEPNLDGLDDLTATSDKERVYVVDVSYLKELHDNHNGLPFLPQNSIPCGSKVRKLMATFEKKTNYVIHYRNLQQAIKNGLIVEKVHRVIQFNQSAWLADYIKLNTEMRKNAGNDFERDFLKLMNNTVFGKTMESKRKQMKMELVSCERWLRNTVELENKIFKFDKPIYIGFAVLDISKTLMYDYHFNVMKKHNGDNIKLMYADTDSLVYHINTNDFYEDLTNNPNLLDRMDTSDLPKDHPCHIA</sequence>
<dbReference type="Gene3D" id="3.90.1600.10">
    <property type="entry name" value="Palm domain of DNA polymerase"/>
    <property type="match status" value="1"/>
</dbReference>
<dbReference type="PANTHER" id="PTHR31511:SF12">
    <property type="entry name" value="RHO TERMINATION FACTOR N-TERMINAL DOMAIN-CONTAINING PROTEIN"/>
    <property type="match status" value="1"/>
</dbReference>
<feature type="domain" description="DNA-directed DNA polymerase family B mitochondria/virus" evidence="9">
    <location>
        <begin position="1"/>
        <end position="139"/>
    </location>
</feature>
<evidence type="ECO:0000256" key="1">
    <source>
        <dbReference type="ARBA" id="ARBA00005755"/>
    </source>
</evidence>
<dbReference type="EC" id="2.7.7.7" evidence="2"/>
<dbReference type="Pfam" id="PF03175">
    <property type="entry name" value="DNA_pol_B_2"/>
    <property type="match status" value="1"/>
</dbReference>
<proteinExistence type="inferred from homology"/>
<evidence type="ECO:0000256" key="5">
    <source>
        <dbReference type="ARBA" id="ARBA00022705"/>
    </source>
</evidence>
<dbReference type="Gene3D" id="4.10.80.20">
    <property type="entry name" value="DNA polymerase, domain 5"/>
    <property type="match status" value="1"/>
</dbReference>
<dbReference type="OrthoDB" id="6621203at2759"/>
<dbReference type="EMBL" id="VYZN01001705">
    <property type="protein sequence ID" value="KAE9522019.1"/>
    <property type="molecule type" value="Genomic_DNA"/>
</dbReference>
<dbReference type="Gene3D" id="1.10.287.690">
    <property type="entry name" value="Helix hairpin bin"/>
    <property type="match status" value="1"/>
</dbReference>
<gene>
    <name evidence="10" type="ORF">AGLY_017581</name>
</gene>
<comment type="similarity">
    <text evidence="1">Belongs to the DNA polymerase type-B family.</text>
</comment>
<name>A0A6G0SUN2_APHGL</name>
<comment type="caution">
    <text evidence="10">The sequence shown here is derived from an EMBL/GenBank/DDBJ whole genome shotgun (WGS) entry which is preliminary data.</text>
</comment>
<keyword evidence="7" id="KW-0238">DNA-binding</keyword>
<dbReference type="GO" id="GO:0003677">
    <property type="term" value="F:DNA binding"/>
    <property type="evidence" value="ECO:0007669"/>
    <property type="project" value="UniProtKB-KW"/>
</dbReference>
<dbReference type="PANTHER" id="PTHR31511">
    <property type="entry name" value="PROTEIN CBG23764"/>
    <property type="match status" value="1"/>
</dbReference>
<evidence type="ECO:0000259" key="9">
    <source>
        <dbReference type="Pfam" id="PF03175"/>
    </source>
</evidence>
<evidence type="ECO:0000256" key="8">
    <source>
        <dbReference type="ARBA" id="ARBA00049244"/>
    </source>
</evidence>
<dbReference type="AlphaFoldDB" id="A0A6G0SUN2"/>
<keyword evidence="3" id="KW-0808">Transferase</keyword>
<keyword evidence="4" id="KW-0548">Nucleotidyltransferase</keyword>
<organism evidence="10 11">
    <name type="scientific">Aphis glycines</name>
    <name type="common">Soybean aphid</name>
    <dbReference type="NCBI Taxonomy" id="307491"/>
    <lineage>
        <taxon>Eukaryota</taxon>
        <taxon>Metazoa</taxon>
        <taxon>Ecdysozoa</taxon>
        <taxon>Arthropoda</taxon>
        <taxon>Hexapoda</taxon>
        <taxon>Insecta</taxon>
        <taxon>Pterygota</taxon>
        <taxon>Neoptera</taxon>
        <taxon>Paraneoptera</taxon>
        <taxon>Hemiptera</taxon>
        <taxon>Sternorrhyncha</taxon>
        <taxon>Aphidomorpha</taxon>
        <taxon>Aphidoidea</taxon>
        <taxon>Aphididae</taxon>
        <taxon>Aphidini</taxon>
        <taxon>Aphis</taxon>
        <taxon>Aphis</taxon>
    </lineage>
</organism>
<reference evidence="10 11" key="1">
    <citation type="submission" date="2019-08" db="EMBL/GenBank/DDBJ databases">
        <title>The genome of the soybean aphid Biotype 1, its phylome, world population structure and adaptation to the North American continent.</title>
        <authorList>
            <person name="Giordano R."/>
            <person name="Donthu R.K."/>
            <person name="Hernandez A.G."/>
            <person name="Wright C.L."/>
            <person name="Zimin A.V."/>
        </authorList>
    </citation>
    <scope>NUCLEOTIDE SEQUENCE [LARGE SCALE GENOMIC DNA]</scope>
    <source>
        <tissue evidence="10">Whole aphids</tissue>
    </source>
</reference>
<evidence type="ECO:0000256" key="3">
    <source>
        <dbReference type="ARBA" id="ARBA00022679"/>
    </source>
</evidence>
<dbReference type="GO" id="GO:0006260">
    <property type="term" value="P:DNA replication"/>
    <property type="evidence" value="ECO:0007669"/>
    <property type="project" value="UniProtKB-KW"/>
</dbReference>
<keyword evidence="6" id="KW-0239">DNA-directed DNA polymerase</keyword>
<comment type="catalytic activity">
    <reaction evidence="8">
        <text>DNA(n) + a 2'-deoxyribonucleoside 5'-triphosphate = DNA(n+1) + diphosphate</text>
        <dbReference type="Rhea" id="RHEA:22508"/>
        <dbReference type="Rhea" id="RHEA-COMP:17339"/>
        <dbReference type="Rhea" id="RHEA-COMP:17340"/>
        <dbReference type="ChEBI" id="CHEBI:33019"/>
        <dbReference type="ChEBI" id="CHEBI:61560"/>
        <dbReference type="ChEBI" id="CHEBI:173112"/>
        <dbReference type="EC" id="2.7.7.7"/>
    </reaction>
</comment>
<accession>A0A6G0SUN2</accession>
<dbReference type="InterPro" id="IPR004868">
    <property type="entry name" value="DNA-dir_DNA_pol_B_mt/vir"/>
</dbReference>
<keyword evidence="5" id="KW-0235">DNA replication</keyword>
<protein>
    <recommendedName>
        <fullName evidence="2">DNA-directed DNA polymerase</fullName>
        <ecNumber evidence="2">2.7.7.7</ecNumber>
    </recommendedName>
</protein>
<dbReference type="InterPro" id="IPR043502">
    <property type="entry name" value="DNA/RNA_pol_sf"/>
</dbReference>
<dbReference type="InterPro" id="IPR023211">
    <property type="entry name" value="DNA_pol_palm_dom_sf"/>
</dbReference>
<evidence type="ECO:0000256" key="6">
    <source>
        <dbReference type="ARBA" id="ARBA00022932"/>
    </source>
</evidence>
<dbReference type="SUPFAM" id="SSF56672">
    <property type="entry name" value="DNA/RNA polymerases"/>
    <property type="match status" value="1"/>
</dbReference>
<evidence type="ECO:0000256" key="2">
    <source>
        <dbReference type="ARBA" id="ARBA00012417"/>
    </source>
</evidence>
<evidence type="ECO:0000256" key="4">
    <source>
        <dbReference type="ARBA" id="ARBA00022695"/>
    </source>
</evidence>
<keyword evidence="11" id="KW-1185">Reference proteome</keyword>